<dbReference type="Gene3D" id="1.50.10.20">
    <property type="match status" value="1"/>
</dbReference>
<keyword evidence="2" id="KW-1185">Reference proteome</keyword>
<dbReference type="Proteomes" id="UP000008457">
    <property type="component" value="Chromosome"/>
</dbReference>
<reference evidence="2" key="1">
    <citation type="submission" date="2010-11" db="EMBL/GenBank/DDBJ databases">
        <title>The complete genome of Mahella australiensis DSM 15567.</title>
        <authorList>
            <consortium name="US DOE Joint Genome Institute (JGI-PGF)"/>
            <person name="Lucas S."/>
            <person name="Copeland A."/>
            <person name="Lapidus A."/>
            <person name="Bruce D."/>
            <person name="Goodwin L."/>
            <person name="Pitluck S."/>
            <person name="Kyrpides N."/>
            <person name="Mavromatis K."/>
            <person name="Pagani I."/>
            <person name="Ivanova N."/>
            <person name="Teshima H."/>
            <person name="Brettin T."/>
            <person name="Detter J.C."/>
            <person name="Han C."/>
            <person name="Tapia R."/>
            <person name="Land M."/>
            <person name="Hauser L."/>
            <person name="Markowitz V."/>
            <person name="Cheng J.-F."/>
            <person name="Hugenholtz P."/>
            <person name="Woyke T."/>
            <person name="Wu D."/>
            <person name="Spring S."/>
            <person name="Pukall R."/>
            <person name="Steenblock K."/>
            <person name="Schneider S."/>
            <person name="Klenk H.-P."/>
            <person name="Eisen J.A."/>
        </authorList>
    </citation>
    <scope>NUCLEOTIDE SEQUENCE [LARGE SCALE GENOMIC DNA]</scope>
    <source>
        <strain evidence="2">DSM 15567 / CIP 107919 / 50-1 BON</strain>
    </source>
</reference>
<reference evidence="1 2" key="2">
    <citation type="journal article" date="2011" name="Stand. Genomic Sci.">
        <title>Complete genome sequence of Mahella australiensis type strain (50-1 BON).</title>
        <authorList>
            <person name="Sikorski J."/>
            <person name="Teshima H."/>
            <person name="Nolan M."/>
            <person name="Lucas S."/>
            <person name="Hammon N."/>
            <person name="Deshpande S."/>
            <person name="Cheng J.F."/>
            <person name="Pitluck S."/>
            <person name="Liolios K."/>
            <person name="Pagani I."/>
            <person name="Ivanova N."/>
            <person name="Huntemann M."/>
            <person name="Mavromatis K."/>
            <person name="Ovchinikova G."/>
            <person name="Pati A."/>
            <person name="Tapia R."/>
            <person name="Han C."/>
            <person name="Goodwin L."/>
            <person name="Chen A."/>
            <person name="Palaniappan K."/>
            <person name="Land M."/>
            <person name="Hauser L."/>
            <person name="Ngatchou-Djao O.D."/>
            <person name="Rohde M."/>
            <person name="Pukall R."/>
            <person name="Spring S."/>
            <person name="Abt B."/>
            <person name="Goker M."/>
            <person name="Detter J.C."/>
            <person name="Woyke T."/>
            <person name="Bristow J."/>
            <person name="Markowitz V."/>
            <person name="Hugenholtz P."/>
            <person name="Eisen J.A."/>
            <person name="Kyrpides N.C."/>
            <person name="Klenk H.P."/>
            <person name="Lapidus A."/>
        </authorList>
    </citation>
    <scope>NUCLEOTIDE SEQUENCE [LARGE SCALE GENOMIC DNA]</scope>
    <source>
        <strain evidence="2">DSM 15567 / CIP 107919 / 50-1 BON</strain>
    </source>
</reference>
<dbReference type="HOGENOM" id="CLU_879407_0_0_9"/>
<dbReference type="STRING" id="697281.Mahau_2509"/>
<dbReference type="RefSeq" id="WP_013782088.1">
    <property type="nucleotide sequence ID" value="NC_015520.1"/>
</dbReference>
<proteinExistence type="predicted"/>
<dbReference type="AlphaFoldDB" id="F3ZXI3"/>
<dbReference type="InterPro" id="IPR008930">
    <property type="entry name" value="Terpenoid_cyclase/PrenylTrfase"/>
</dbReference>
<dbReference type="SUPFAM" id="SSF48239">
    <property type="entry name" value="Terpenoid cyclases/Protein prenyltransferases"/>
    <property type="match status" value="1"/>
</dbReference>
<evidence type="ECO:0000313" key="2">
    <source>
        <dbReference type="Proteomes" id="UP000008457"/>
    </source>
</evidence>
<evidence type="ECO:0000313" key="1">
    <source>
        <dbReference type="EMBL" id="AEE97664.1"/>
    </source>
</evidence>
<protein>
    <submittedName>
        <fullName evidence="1">Uncharacterized protein</fullName>
    </submittedName>
</protein>
<gene>
    <name evidence="1" type="ordered locus">Mahau_2509</name>
</gene>
<organism evidence="1 2">
    <name type="scientific">Mahella australiensis (strain DSM 15567 / CIP 107919 / 50-1 BON)</name>
    <dbReference type="NCBI Taxonomy" id="697281"/>
    <lineage>
        <taxon>Bacteria</taxon>
        <taxon>Bacillati</taxon>
        <taxon>Bacillota</taxon>
        <taxon>Clostridia</taxon>
        <taxon>Thermoanaerobacterales</taxon>
        <taxon>Thermoanaerobacterales Family IV. Incertae Sedis</taxon>
        <taxon>Mahella</taxon>
    </lineage>
</organism>
<accession>F3ZXI3</accession>
<sequence>MSELLYKKSMEIINDYYPSLLEEYYQNAMKVPQYIFNHIFRIVLQVNDTVHISKMYRKLLEKQLPSGGWGSLQSNSEGLYGITATALQLLFWTIDRLRNDESSVKIIEDSIARGIDYLLRTDGDEYWVEKNSSDRKHGILDLNHYILQCLYYALNYENGSDKKFQKGETAYWYDKLSNFYLRTQEEDGGWHEIGKPRSRVGTTSDALRALLPNKKYVKYIGRGILFIIHNQNPYYGYWDAGNLDKCFDASKALINSVWANDNIFTSLDSIDKGLDYILTYDVDRMNFEEKCDLMTILIDYVDLYKGKKYFMAKKFF</sequence>
<dbReference type="EMBL" id="CP002360">
    <property type="protein sequence ID" value="AEE97664.1"/>
    <property type="molecule type" value="Genomic_DNA"/>
</dbReference>
<dbReference type="KEGG" id="mas:Mahau_2509"/>
<dbReference type="OrthoDB" id="9758578at2"/>
<name>F3ZXI3_MAHA5</name>